<keyword evidence="6" id="KW-0238">DNA-binding</keyword>
<protein>
    <recommendedName>
        <fullName evidence="8">Methyltransferase</fullName>
        <ecNumber evidence="8">2.1.1.-</ecNumber>
    </recommendedName>
</protein>
<dbReference type="Pfam" id="PF01555">
    <property type="entry name" value="N6_N4_Mtase"/>
    <property type="match status" value="1"/>
</dbReference>
<dbReference type="GO" id="GO:0008170">
    <property type="term" value="F:N-methyltransferase activity"/>
    <property type="evidence" value="ECO:0007669"/>
    <property type="project" value="InterPro"/>
</dbReference>
<dbReference type="Gene3D" id="3.40.50.150">
    <property type="entry name" value="Vaccinia Virus protein VP39"/>
    <property type="match status" value="1"/>
</dbReference>
<dbReference type="InterPro" id="IPR002941">
    <property type="entry name" value="DNA_methylase_N4/N6"/>
</dbReference>
<proteinExistence type="inferred from homology"/>
<keyword evidence="4" id="KW-0949">S-adenosyl-L-methionine</keyword>
<evidence type="ECO:0000256" key="5">
    <source>
        <dbReference type="ARBA" id="ARBA00022747"/>
    </source>
</evidence>
<dbReference type="AlphaFoldDB" id="A0A7C4TH64"/>
<comment type="similarity">
    <text evidence="1">Belongs to the N(4)/N(6)-methyltransferase family. N(4) subfamily.</text>
</comment>
<sequence length="460" mass="54482">MNKKNEYRFSESGANALYTSKLTPYPAKSVPSKITVNFGNYFDKIVKISLPYLKKQFSEVELQELFALLKKYQGNSIQEYVDYFDKVYCELVKRQYQMKTTPYYDANLCKFIEDKNSHIKLIWGDAYQVLRRMKSESVHLMVTSPPYYNAREYSQWENLNDYFSDMKEVITECYRVLDNHRVFVFNVGDIYDNDRLITKSVWGKRRIPLGAYFIKLFEEIGFTFVDDFIWDKGEVQTQRHKHTNTPYPFYQYPVNCYEHILIFHKHRLDKTRYPCPICGCLKTNDNTQSEIGLQSWECANEDCFVRSKSNRGKRFSLKTNITQRHHTEEFKIPENLIRKWRRDIVNFPPVIKINAKGENILGHSAPFPQEIPEMAVIFYTYPGEFVLDPFAGSFTTTIVAAKLNRIGIGIELNKKLFYDKVLKIIEKETTQGDLYAHHKKYAEYDLLHLPQTHRQKNKRK</sequence>
<dbReference type="EC" id="2.1.1.-" evidence="8"/>
<dbReference type="GO" id="GO:0003677">
    <property type="term" value="F:DNA binding"/>
    <property type="evidence" value="ECO:0007669"/>
    <property type="project" value="UniProtKB-KW"/>
</dbReference>
<keyword evidence="3 10" id="KW-0808">Transferase</keyword>
<keyword evidence="5" id="KW-0680">Restriction system</keyword>
<evidence type="ECO:0000256" key="7">
    <source>
        <dbReference type="ARBA" id="ARBA00049120"/>
    </source>
</evidence>
<evidence type="ECO:0000256" key="1">
    <source>
        <dbReference type="ARBA" id="ARBA00010203"/>
    </source>
</evidence>
<organism evidence="10">
    <name type="scientific">candidate division WOR-3 bacterium</name>
    <dbReference type="NCBI Taxonomy" id="2052148"/>
    <lineage>
        <taxon>Bacteria</taxon>
        <taxon>Bacteria division WOR-3</taxon>
    </lineage>
</organism>
<reference evidence="10" key="1">
    <citation type="journal article" date="2020" name="mSystems">
        <title>Genome- and Community-Level Interaction Insights into Carbon Utilization and Element Cycling Functions of Hydrothermarchaeota in Hydrothermal Sediment.</title>
        <authorList>
            <person name="Zhou Z."/>
            <person name="Liu Y."/>
            <person name="Xu W."/>
            <person name="Pan J."/>
            <person name="Luo Z.H."/>
            <person name="Li M."/>
        </authorList>
    </citation>
    <scope>NUCLEOTIDE SEQUENCE [LARGE SCALE GENOMIC DNA]</scope>
    <source>
        <strain evidence="10">SpSt-774</strain>
    </source>
</reference>
<dbReference type="InterPro" id="IPR001091">
    <property type="entry name" value="RM_Methyltransferase"/>
</dbReference>
<evidence type="ECO:0000256" key="8">
    <source>
        <dbReference type="RuleBase" id="RU362026"/>
    </source>
</evidence>
<dbReference type="SUPFAM" id="SSF53335">
    <property type="entry name" value="S-adenosyl-L-methionine-dependent methyltransferases"/>
    <property type="match status" value="1"/>
</dbReference>
<evidence type="ECO:0000256" key="2">
    <source>
        <dbReference type="ARBA" id="ARBA00022603"/>
    </source>
</evidence>
<dbReference type="InterPro" id="IPR029063">
    <property type="entry name" value="SAM-dependent_MTases_sf"/>
</dbReference>
<evidence type="ECO:0000256" key="3">
    <source>
        <dbReference type="ARBA" id="ARBA00022679"/>
    </source>
</evidence>
<name>A0A7C4TH64_UNCW3</name>
<dbReference type="GO" id="GO:0009307">
    <property type="term" value="P:DNA restriction-modification system"/>
    <property type="evidence" value="ECO:0007669"/>
    <property type="project" value="UniProtKB-KW"/>
</dbReference>
<comment type="catalytic activity">
    <reaction evidence="7">
        <text>a 2'-deoxycytidine in DNA + S-adenosyl-L-methionine = an N(4)-methyl-2'-deoxycytidine in DNA + S-adenosyl-L-homocysteine + H(+)</text>
        <dbReference type="Rhea" id="RHEA:16857"/>
        <dbReference type="Rhea" id="RHEA-COMP:11369"/>
        <dbReference type="Rhea" id="RHEA-COMP:13674"/>
        <dbReference type="ChEBI" id="CHEBI:15378"/>
        <dbReference type="ChEBI" id="CHEBI:57856"/>
        <dbReference type="ChEBI" id="CHEBI:59789"/>
        <dbReference type="ChEBI" id="CHEBI:85452"/>
        <dbReference type="ChEBI" id="CHEBI:137933"/>
        <dbReference type="EC" id="2.1.1.113"/>
    </reaction>
</comment>
<evidence type="ECO:0000313" key="10">
    <source>
        <dbReference type="EMBL" id="HGV97381.1"/>
    </source>
</evidence>
<dbReference type="PRINTS" id="PR00508">
    <property type="entry name" value="S21N4MTFRASE"/>
</dbReference>
<evidence type="ECO:0000256" key="4">
    <source>
        <dbReference type="ARBA" id="ARBA00022691"/>
    </source>
</evidence>
<dbReference type="GO" id="GO:0015667">
    <property type="term" value="F:site-specific DNA-methyltransferase (cytosine-N4-specific) activity"/>
    <property type="evidence" value="ECO:0007669"/>
    <property type="project" value="UniProtKB-EC"/>
</dbReference>
<evidence type="ECO:0000256" key="6">
    <source>
        <dbReference type="ARBA" id="ARBA00023125"/>
    </source>
</evidence>
<dbReference type="InterPro" id="IPR017985">
    <property type="entry name" value="MeTrfase_CN4_CS"/>
</dbReference>
<dbReference type="PROSITE" id="PS00093">
    <property type="entry name" value="N4_MTASE"/>
    <property type="match status" value="1"/>
</dbReference>
<feature type="domain" description="DNA methylase N-4/N-6" evidence="9">
    <location>
        <begin position="138"/>
        <end position="416"/>
    </location>
</feature>
<keyword evidence="2 10" id="KW-0489">Methyltransferase</keyword>
<comment type="caution">
    <text evidence="10">The sequence shown here is derived from an EMBL/GenBank/DDBJ whole genome shotgun (WGS) entry which is preliminary data.</text>
</comment>
<dbReference type="EMBL" id="DTGZ01000069">
    <property type="protein sequence ID" value="HGV97381.1"/>
    <property type="molecule type" value="Genomic_DNA"/>
</dbReference>
<gene>
    <name evidence="10" type="ORF">ENV60_03680</name>
</gene>
<accession>A0A7C4TH64</accession>
<dbReference type="GO" id="GO:0032259">
    <property type="term" value="P:methylation"/>
    <property type="evidence" value="ECO:0007669"/>
    <property type="project" value="UniProtKB-KW"/>
</dbReference>
<evidence type="ECO:0000259" key="9">
    <source>
        <dbReference type="Pfam" id="PF01555"/>
    </source>
</evidence>